<sequence>MLDIWLQAENNEIHHVSALLPSLDWAGGLLGVRLCLRPKDLEALYRELSYSQIWCMSIF</sequence>
<dbReference type="Proteomes" id="UP000363590">
    <property type="component" value="Chromosome"/>
</dbReference>
<dbReference type="KEGG" id="atx:GCD22_00608"/>
<dbReference type="EMBL" id="CP045571">
    <property type="protein sequence ID" value="QFX95107.1"/>
    <property type="molecule type" value="Genomic_DNA"/>
</dbReference>
<name>A0A5P9XMA0_ACITH</name>
<keyword evidence="1" id="KW-0540">Nuclease</keyword>
<reference evidence="1 2" key="1">
    <citation type="submission" date="2019-10" db="EMBL/GenBank/DDBJ databases">
        <authorList>
            <person name="Wang R."/>
        </authorList>
    </citation>
    <scope>NUCLEOTIDE SEQUENCE [LARGE SCALE GENOMIC DNA]</scope>
    <source>
        <strain evidence="1 2">ATCC 19377</strain>
    </source>
</reference>
<dbReference type="AlphaFoldDB" id="A0A5P9XMA0"/>
<dbReference type="GO" id="GO:0004519">
    <property type="term" value="F:endonuclease activity"/>
    <property type="evidence" value="ECO:0007669"/>
    <property type="project" value="UniProtKB-KW"/>
</dbReference>
<accession>A0A5P9XMA0</accession>
<protein>
    <submittedName>
        <fullName evidence="1">ATP-dependent endonuclease</fullName>
    </submittedName>
</protein>
<proteinExistence type="predicted"/>
<evidence type="ECO:0000313" key="2">
    <source>
        <dbReference type="Proteomes" id="UP000363590"/>
    </source>
</evidence>
<keyword evidence="1" id="KW-0255">Endonuclease</keyword>
<gene>
    <name evidence="1" type="ORF">GCD22_00608</name>
</gene>
<organism evidence="1 2">
    <name type="scientific">Acidithiobacillus thiooxidans ATCC 19377</name>
    <dbReference type="NCBI Taxonomy" id="637390"/>
    <lineage>
        <taxon>Bacteria</taxon>
        <taxon>Pseudomonadati</taxon>
        <taxon>Pseudomonadota</taxon>
        <taxon>Acidithiobacillia</taxon>
        <taxon>Acidithiobacillales</taxon>
        <taxon>Acidithiobacillaceae</taxon>
        <taxon>Acidithiobacillus</taxon>
    </lineage>
</organism>
<evidence type="ECO:0000313" key="1">
    <source>
        <dbReference type="EMBL" id="QFX95107.1"/>
    </source>
</evidence>
<keyword evidence="1" id="KW-0378">Hydrolase</keyword>